<protein>
    <submittedName>
        <fullName evidence="1">Uncharacterized protein</fullName>
    </submittedName>
</protein>
<dbReference type="AlphaFoldDB" id="A0A1V1P5W5"/>
<gene>
    <name evidence="1" type="ORF">OMM_03458</name>
</gene>
<evidence type="ECO:0000313" key="2">
    <source>
        <dbReference type="Proteomes" id="UP000189670"/>
    </source>
</evidence>
<dbReference type="Proteomes" id="UP000189670">
    <property type="component" value="Unassembled WGS sequence"/>
</dbReference>
<dbReference type="InterPro" id="IPR024079">
    <property type="entry name" value="MetalloPept_cat_dom_sf"/>
</dbReference>
<accession>A0A1V1P5W5</accession>
<proteinExistence type="predicted"/>
<dbReference type="Gene3D" id="3.40.390.10">
    <property type="entry name" value="Collagenase (Catalytic Domain)"/>
    <property type="match status" value="1"/>
</dbReference>
<comment type="caution">
    <text evidence="1">The sequence shown here is derived from an EMBL/GenBank/DDBJ whole genome shotgun (WGS) entry which is preliminary data.</text>
</comment>
<reference evidence="2" key="1">
    <citation type="submission" date="2012-11" db="EMBL/GenBank/DDBJ databases">
        <authorList>
            <person name="Lucero-Rivera Y.E."/>
            <person name="Tovar-Ramirez D."/>
        </authorList>
    </citation>
    <scope>NUCLEOTIDE SEQUENCE [LARGE SCALE GENOMIC DNA]</scope>
    <source>
        <strain evidence="2">Araruama</strain>
    </source>
</reference>
<sequence length="315" mass="35931">MGSDQGNNVFSMTSDIRMADGSYQEFPGDNNALTSAPKDFQGNILVQLIHPFLRWNLVVFVADELTTDAWQKKVRMGLQGGNRIIYNYTDGYFIIKNIVLIMGGEEESAQYKMANIHFVYGMPLATANVYGYRSSKANTVATVGSLWGYATPEDITWWSVFAHEIGHYLLGVYDEYYNANGDTNTAWEYRQSHNGGSGEPNEFPSYYGIMDNSILAEELSDVTDYYPHDYTQREVVSSQYYKTQGQSCWETFQANYTQEIKTQMQANGYTDFSDDFYNGLIVPPHTTGSYPDSDRTKRPGPIMVYERDVLHFVEW</sequence>
<dbReference type="GO" id="GO:0008237">
    <property type="term" value="F:metallopeptidase activity"/>
    <property type="evidence" value="ECO:0007669"/>
    <property type="project" value="InterPro"/>
</dbReference>
<evidence type="ECO:0000313" key="1">
    <source>
        <dbReference type="EMBL" id="ETR70135.1"/>
    </source>
</evidence>
<dbReference type="EMBL" id="ATBP01000480">
    <property type="protein sequence ID" value="ETR70135.1"/>
    <property type="molecule type" value="Genomic_DNA"/>
</dbReference>
<name>A0A1V1P5W5_9BACT</name>
<organism evidence="1 2">
    <name type="scientific">Candidatus Magnetoglobus multicellularis str. Araruama</name>
    <dbReference type="NCBI Taxonomy" id="890399"/>
    <lineage>
        <taxon>Bacteria</taxon>
        <taxon>Pseudomonadati</taxon>
        <taxon>Thermodesulfobacteriota</taxon>
        <taxon>Desulfobacteria</taxon>
        <taxon>Desulfobacterales</taxon>
        <taxon>Desulfobacteraceae</taxon>
        <taxon>Candidatus Magnetoglobus</taxon>
    </lineage>
</organism>